<dbReference type="EMBL" id="MU167411">
    <property type="protein sequence ID" value="KAG0140924.1"/>
    <property type="molecule type" value="Genomic_DNA"/>
</dbReference>
<evidence type="ECO:0000259" key="6">
    <source>
        <dbReference type="Pfam" id="PF15469"/>
    </source>
</evidence>
<dbReference type="GO" id="GO:0000145">
    <property type="term" value="C:exocyst"/>
    <property type="evidence" value="ECO:0007669"/>
    <property type="project" value="UniProtKB-UniRule"/>
</dbReference>
<comment type="function">
    <text evidence="4">Component of the exocyst complex involved in the docking of exocytic vesicles with fusion sites on the plasma membrane.</text>
</comment>
<keyword evidence="2 4" id="KW-0813">Transport</keyword>
<evidence type="ECO:0000256" key="3">
    <source>
        <dbReference type="ARBA" id="ARBA00022483"/>
    </source>
</evidence>
<dbReference type="GO" id="GO:0015031">
    <property type="term" value="P:protein transport"/>
    <property type="evidence" value="ECO:0007669"/>
    <property type="project" value="UniProtKB-KW"/>
</dbReference>
<keyword evidence="8" id="KW-1185">Reference proteome</keyword>
<dbReference type="GO" id="GO:0006893">
    <property type="term" value="P:Golgi to plasma membrane transport"/>
    <property type="evidence" value="ECO:0007669"/>
    <property type="project" value="UniProtKB-UniRule"/>
</dbReference>
<name>A0A9P6N778_9BASI</name>
<dbReference type="Proteomes" id="UP000886653">
    <property type="component" value="Unassembled WGS sequence"/>
</dbReference>
<accession>A0A9P6N778</accession>
<evidence type="ECO:0000256" key="1">
    <source>
        <dbReference type="ARBA" id="ARBA00010578"/>
    </source>
</evidence>
<dbReference type="PANTHER" id="PTHR13043">
    <property type="entry name" value="EXOCYST COMPLEX COMPONENT SEC5"/>
    <property type="match status" value="1"/>
</dbReference>
<evidence type="ECO:0000256" key="5">
    <source>
        <dbReference type="SAM" id="MobiDB-lite"/>
    </source>
</evidence>
<sequence length="942" mass="104140">MSSGKSIETLGIEPEELLKTYRLSTLKPSKWEDVDPLDTATGHSTTGGSALGRGSKGEEDPLGLLRGPILTDVTSEIRASVSTTSKSFNPKAFLSKVHPNASFSDLKMGGERLRESLEQRSEALKILVESEFDRFVAVKAATETVYEQMKLGPLQPEADYSIANLRESVRLATTKAEQVYTPILENRRKAERLRSTLGVFERSKFFFNLPGTLIEAIEAEKYDTALLAYKRGRNMLDSRPGQVLNLPAPNNAEDSAQHKRIFEKVWFEVEKVVNEFKLRLGGKLSGTDGSKGVEEVEKTIEILLELDPLDDPAWIYFEAQHRSIIEKLETTFKSSADKIRTILANLNAVRAKEEQSALDIRTCVAIFDLPASVDPEVILGQAAGNEGWKALLELIRIPSQLLSREVTPYWKIVKGHLDGKYQRPDVKPRKDKKSRRALTCKQMTNEIIATYVNLLSQFFLFTSDPKSPLAKAAGSAVPEFLPRNTNAITAGYYLRKMVDNLVDWSNEVGSLDLPEESITCLREMISNARFGFEASLSVYWIRDAKIFHRLEDWSRPEKSDNEDYVAGTTVYLTRLHSFHRHLTLNAFRLAGGTESTANAIFMGTGDVQLSKKPKADVLSSSCAQKAQSAFLDALYGFLDGLVHVAFTPPKPLPSLDELSAAGTGICFSSMLMKASKDNVQLELQEEQNDTRVLLTISNLLHLRTIYIPKLFKQFQDAFRVDMASDTATLMDVIGQLDTLLLGDYIKRKSVVLADIINTGVLGGEIDWFLAPKPTEIHAFIYDALLSLVLVHAQVSAISGPPHLTSSSQPATSSLVKTVLSGLIEELANQCLEAFGGVEKFGMGGMLQATLEIEFMHQTLSAYVTAQADQTLQSIYQKISSAYQRTPNADGSNEVLQKELEALKRTLQFSRRSTALAFVCFKKPKSSGNGGSSSSVADSTQTS</sequence>
<feature type="domain" description="Exocyst complex component EXOC2/Sec5 N-terminal" evidence="6">
    <location>
        <begin position="59"/>
        <end position="920"/>
    </location>
</feature>
<gene>
    <name evidence="7" type="ORF">CROQUDRAFT_52505</name>
</gene>
<protein>
    <recommendedName>
        <fullName evidence="4">Exocyst complex component SEC5</fullName>
    </recommendedName>
</protein>
<comment type="subunit">
    <text evidence="4">Component of the exocyst complex.</text>
</comment>
<keyword evidence="4" id="KW-0653">Protein transport</keyword>
<evidence type="ECO:0000313" key="8">
    <source>
        <dbReference type="Proteomes" id="UP000886653"/>
    </source>
</evidence>
<keyword evidence="3 4" id="KW-0268">Exocytosis</keyword>
<comment type="similarity">
    <text evidence="1 4">Belongs to the SEC5 family.</text>
</comment>
<evidence type="ECO:0000256" key="2">
    <source>
        <dbReference type="ARBA" id="ARBA00022448"/>
    </source>
</evidence>
<proteinExistence type="inferred from homology"/>
<dbReference type="AlphaFoldDB" id="A0A9P6N778"/>
<feature type="compositionally biased region" description="Low complexity" evidence="5">
    <location>
        <begin position="39"/>
        <end position="48"/>
    </location>
</feature>
<organism evidence="7 8">
    <name type="scientific">Cronartium quercuum f. sp. fusiforme G11</name>
    <dbReference type="NCBI Taxonomy" id="708437"/>
    <lineage>
        <taxon>Eukaryota</taxon>
        <taxon>Fungi</taxon>
        <taxon>Dikarya</taxon>
        <taxon>Basidiomycota</taxon>
        <taxon>Pucciniomycotina</taxon>
        <taxon>Pucciniomycetes</taxon>
        <taxon>Pucciniales</taxon>
        <taxon>Coleosporiaceae</taxon>
        <taxon>Cronartium</taxon>
    </lineage>
</organism>
<evidence type="ECO:0000313" key="7">
    <source>
        <dbReference type="EMBL" id="KAG0140924.1"/>
    </source>
</evidence>
<dbReference type="Pfam" id="PF15469">
    <property type="entry name" value="Sec5"/>
    <property type="match status" value="1"/>
</dbReference>
<dbReference type="PANTHER" id="PTHR13043:SF1">
    <property type="entry name" value="EXOCYST COMPLEX COMPONENT 2"/>
    <property type="match status" value="1"/>
</dbReference>
<dbReference type="InterPro" id="IPR039481">
    <property type="entry name" value="EXOC2/Sec5_N_dom"/>
</dbReference>
<dbReference type="OrthoDB" id="26242at2759"/>
<reference evidence="7" key="1">
    <citation type="submission" date="2013-11" db="EMBL/GenBank/DDBJ databases">
        <title>Genome sequence of the fusiform rust pathogen reveals effectors for host alternation and coevolution with pine.</title>
        <authorList>
            <consortium name="DOE Joint Genome Institute"/>
            <person name="Smith K."/>
            <person name="Pendleton A."/>
            <person name="Kubisiak T."/>
            <person name="Anderson C."/>
            <person name="Salamov A."/>
            <person name="Aerts A."/>
            <person name="Riley R."/>
            <person name="Clum A."/>
            <person name="Lindquist E."/>
            <person name="Ence D."/>
            <person name="Campbell M."/>
            <person name="Kronenberg Z."/>
            <person name="Feau N."/>
            <person name="Dhillon B."/>
            <person name="Hamelin R."/>
            <person name="Burleigh J."/>
            <person name="Smith J."/>
            <person name="Yandell M."/>
            <person name="Nelson C."/>
            <person name="Grigoriev I."/>
            <person name="Davis J."/>
        </authorList>
    </citation>
    <scope>NUCLEOTIDE SEQUENCE</scope>
    <source>
        <strain evidence="7">G11</strain>
    </source>
</reference>
<evidence type="ECO:0000256" key="4">
    <source>
        <dbReference type="RuleBase" id="RU365069"/>
    </source>
</evidence>
<dbReference type="InterPro" id="IPR029175">
    <property type="entry name" value="EXOC2/Sec5"/>
</dbReference>
<comment type="caution">
    <text evidence="7">The sequence shown here is derived from an EMBL/GenBank/DDBJ whole genome shotgun (WGS) entry which is preliminary data.</text>
</comment>
<feature type="region of interest" description="Disordered" evidence="5">
    <location>
        <begin position="922"/>
        <end position="942"/>
    </location>
</feature>
<feature type="region of interest" description="Disordered" evidence="5">
    <location>
        <begin position="32"/>
        <end position="65"/>
    </location>
</feature>
<dbReference type="GO" id="GO:0006887">
    <property type="term" value="P:exocytosis"/>
    <property type="evidence" value="ECO:0007669"/>
    <property type="project" value="UniProtKB-KW"/>
</dbReference>